<evidence type="ECO:0000313" key="13">
    <source>
        <dbReference type="Proteomes" id="UP000295388"/>
    </source>
</evidence>
<feature type="transmembrane region" description="Helical" evidence="11">
    <location>
        <begin position="31"/>
        <end position="52"/>
    </location>
</feature>
<dbReference type="InterPro" id="IPR001851">
    <property type="entry name" value="ABC_transp_permease"/>
</dbReference>
<gene>
    <name evidence="12" type="ORF">EV643_103390</name>
</gene>
<feature type="transmembrane region" description="Helical" evidence="11">
    <location>
        <begin position="311"/>
        <end position="335"/>
    </location>
</feature>
<dbReference type="Pfam" id="PF02653">
    <property type="entry name" value="BPD_transp_2"/>
    <property type="match status" value="1"/>
</dbReference>
<sequence>MTTSRAAERLRSESPQWITDLKYRWPARYRASWIALVVLLLIVGPVVPRALSAPSVELVSALAGVLILAALGQMLIIMVGALDLSVGAIVSVAAGMVVHYGGEGANVAGVIAGAVLVSVLLSLANGVMISLLRLNPLIVTLATFGIITGAIRLWTGVSLSVTGQAPEALTSFAQPALTVFNAVFLYALVVAVLLSLLLTKTRYGRHIAFVGSNRRAARALGMSIVPTELGTFAIAGLLYGVAGVLLAGFLGTPDVQSGAIYQLSTITVAGIAGVMFGGGPASVASVVSASAFLQMLDQGLAILGLGAGSRVMVQGFVLVVAVGAITLAQYSASGLSRGIGLRRRRPSTG</sequence>
<name>A0A4R6KKX6_9ACTN</name>
<evidence type="ECO:0000256" key="5">
    <source>
        <dbReference type="ARBA" id="ARBA00022519"/>
    </source>
</evidence>
<keyword evidence="6 11" id="KW-0812">Transmembrane</keyword>
<proteinExistence type="predicted"/>
<feature type="transmembrane region" description="Helical" evidence="11">
    <location>
        <begin position="175"/>
        <end position="198"/>
    </location>
</feature>
<evidence type="ECO:0000256" key="11">
    <source>
        <dbReference type="SAM" id="Phobius"/>
    </source>
</evidence>
<keyword evidence="4" id="KW-1003">Cell membrane</keyword>
<comment type="subunit">
    <text evidence="2">The complex is composed of two ATP-binding proteins (LsrA), two transmembrane proteins (LsrC and LsrD) and a solute-binding protein (LsrB).</text>
</comment>
<organism evidence="12 13">
    <name type="scientific">Kribbella caucasensis</name>
    <dbReference type="NCBI Taxonomy" id="2512215"/>
    <lineage>
        <taxon>Bacteria</taxon>
        <taxon>Bacillati</taxon>
        <taxon>Actinomycetota</taxon>
        <taxon>Actinomycetes</taxon>
        <taxon>Propionibacteriales</taxon>
        <taxon>Kribbellaceae</taxon>
        <taxon>Kribbella</taxon>
    </lineage>
</organism>
<feature type="transmembrane region" description="Helical" evidence="11">
    <location>
        <begin position="84"/>
        <end position="101"/>
    </location>
</feature>
<comment type="subcellular location">
    <subcellularLocation>
        <location evidence="1">Cell membrane</location>
        <topology evidence="1">Multi-pass membrane protein</topology>
    </subcellularLocation>
</comment>
<dbReference type="PANTHER" id="PTHR32196">
    <property type="entry name" value="ABC TRANSPORTER PERMEASE PROTEIN YPHD-RELATED-RELATED"/>
    <property type="match status" value="1"/>
</dbReference>
<dbReference type="AlphaFoldDB" id="A0A4R6KKX6"/>
<feature type="transmembrane region" description="Helical" evidence="11">
    <location>
        <begin position="219"/>
        <end position="247"/>
    </location>
</feature>
<dbReference type="GO" id="GO:0005886">
    <property type="term" value="C:plasma membrane"/>
    <property type="evidence" value="ECO:0007669"/>
    <property type="project" value="UniProtKB-SubCell"/>
</dbReference>
<evidence type="ECO:0000256" key="3">
    <source>
        <dbReference type="ARBA" id="ARBA00022448"/>
    </source>
</evidence>
<keyword evidence="7 11" id="KW-1133">Transmembrane helix</keyword>
<evidence type="ECO:0000256" key="9">
    <source>
        <dbReference type="ARBA" id="ARBA00025439"/>
    </source>
</evidence>
<reference evidence="12 13" key="1">
    <citation type="submission" date="2019-03" db="EMBL/GenBank/DDBJ databases">
        <title>Genomic Encyclopedia of Type Strains, Phase III (KMG-III): the genomes of soil and plant-associated and newly described type strains.</title>
        <authorList>
            <person name="Whitman W."/>
        </authorList>
    </citation>
    <scope>NUCLEOTIDE SEQUENCE [LARGE SCALE GENOMIC DNA]</scope>
    <source>
        <strain evidence="12 13">VKM Ac-2527</strain>
    </source>
</reference>
<accession>A0A4R6KKX6</accession>
<keyword evidence="5" id="KW-0997">Cell inner membrane</keyword>
<feature type="transmembrane region" description="Helical" evidence="11">
    <location>
        <begin position="107"/>
        <end position="127"/>
    </location>
</feature>
<dbReference type="PANTHER" id="PTHR32196:SF29">
    <property type="entry name" value="AUTOINDUCER 2 IMPORT SYSTEM PERMEASE PROTEIN LSRC"/>
    <property type="match status" value="1"/>
</dbReference>
<evidence type="ECO:0000256" key="4">
    <source>
        <dbReference type="ARBA" id="ARBA00022475"/>
    </source>
</evidence>
<dbReference type="RefSeq" id="WP_166665375.1">
    <property type="nucleotide sequence ID" value="NZ_SNWQ01000003.1"/>
</dbReference>
<dbReference type="EMBL" id="SNWQ01000003">
    <property type="protein sequence ID" value="TDO51651.1"/>
    <property type="molecule type" value="Genomic_DNA"/>
</dbReference>
<evidence type="ECO:0000256" key="10">
    <source>
        <dbReference type="ARBA" id="ARBA00039382"/>
    </source>
</evidence>
<keyword evidence="13" id="KW-1185">Reference proteome</keyword>
<keyword evidence="8 11" id="KW-0472">Membrane</keyword>
<comment type="caution">
    <text evidence="12">The sequence shown here is derived from an EMBL/GenBank/DDBJ whole genome shotgun (WGS) entry which is preliminary data.</text>
</comment>
<evidence type="ECO:0000256" key="6">
    <source>
        <dbReference type="ARBA" id="ARBA00022692"/>
    </source>
</evidence>
<comment type="function">
    <text evidence="9">Part of the ABC transporter complex LsrABCD involved in autoinducer 2 (AI-2) import. Probably responsible for the translocation of the substrate across the membrane.</text>
</comment>
<evidence type="ECO:0000313" key="12">
    <source>
        <dbReference type="EMBL" id="TDO51651.1"/>
    </source>
</evidence>
<evidence type="ECO:0000256" key="8">
    <source>
        <dbReference type="ARBA" id="ARBA00023136"/>
    </source>
</evidence>
<feature type="transmembrane region" description="Helical" evidence="11">
    <location>
        <begin position="134"/>
        <end position="155"/>
    </location>
</feature>
<protein>
    <recommendedName>
        <fullName evidence="10">Autoinducer 2 import system permease protein LsrC</fullName>
    </recommendedName>
</protein>
<feature type="transmembrane region" description="Helical" evidence="11">
    <location>
        <begin position="58"/>
        <end position="77"/>
    </location>
</feature>
<evidence type="ECO:0000256" key="2">
    <source>
        <dbReference type="ARBA" id="ARBA00011262"/>
    </source>
</evidence>
<dbReference type="Proteomes" id="UP000295388">
    <property type="component" value="Unassembled WGS sequence"/>
</dbReference>
<evidence type="ECO:0000256" key="7">
    <source>
        <dbReference type="ARBA" id="ARBA00022989"/>
    </source>
</evidence>
<evidence type="ECO:0000256" key="1">
    <source>
        <dbReference type="ARBA" id="ARBA00004651"/>
    </source>
</evidence>
<dbReference type="GO" id="GO:0022857">
    <property type="term" value="F:transmembrane transporter activity"/>
    <property type="evidence" value="ECO:0007669"/>
    <property type="project" value="InterPro"/>
</dbReference>
<keyword evidence="3" id="KW-0813">Transport</keyword>
<dbReference type="CDD" id="cd06579">
    <property type="entry name" value="TM_PBP1_transp_AraH_like"/>
    <property type="match status" value="1"/>
</dbReference>